<sequence>MSEKKVITVNNAEVDTSSKESFTNLDAVTIQDIKTRFGADPHGEVEDPISEFLFKEFLSMSIEEALDILAKAIEYHNDDVNFPSDIYEKIELIVQGPEAYAADIEVYEREAKVEATLIHYHSPYPEVRAVTDPFDDPEIPVETIRAYFWGFLWTIIGTGMNQFFSPRQPSISLSSGVLQIILLPCGRVSEYLPDWGFTFRGTRHSLNPGPWSFKEQMFATIIFSVSIGGAYAGSYNIFVDKLEMYYGSAWADVGYQFLLVLSTQFVGFGFAGVMRRLIVYPVRAMWPTMLPTIAMNRALASPETKKNLNGWTISRYRFFVIVFCASFLYFWIPNYLFAGLSYFNWITWIKPDNFNLAVITGSISGLGLNPLPTFDWSIINYSAPLNLPFYSQVNQFIGVVISGLILIPAVFYTNYKWTGYLPVNSNAIFHNTGERYNVTKVLTGGLFDPKKYAVYGPPFYTAANLVVYGSFFAIYPFAIIYTFVTDWKAISASVKDLWKSVRNPKRSNFDAHDDVHSKMMSKYKETPDWYFLVVLVIALVLGIVLVKVYPGTETPVWGLFFTIGINFIFLIPITLIYSVTGFSFGLNVLVELIVGYAIPGNGNALNILKCYGYNIDGQAQNYITDQKMGHYSKIPPLALFRGQMISTIFQCLVTIGVVNWQISNIEGLCTKEQAQKFTCPGVNTFFSASVLWGVIGPKKVFGGLYPILQWCFLIGALAPIPCLLAKRYFPKTTRYFQPTLIIGGLFSYAPYNLTYHTVGMYISWGFMHHIRRRYLAWWEKYTYVLSASLTAGVAFSAIIIFFAVQYHPKDINWWGNNVPYNGLDASMGGRLDIPEDPGYFGPSPENFP</sequence>
<evidence type="ECO:0000256" key="1">
    <source>
        <dbReference type="ARBA" id="ARBA00004141"/>
    </source>
</evidence>
<keyword evidence="3" id="KW-0813">Transport</keyword>
<dbReference type="PANTHER" id="PTHR22601">
    <property type="entry name" value="ISP4 LIKE PROTEIN"/>
    <property type="match status" value="1"/>
</dbReference>
<dbReference type="AlphaFoldDB" id="A0A0J9X2N6"/>
<reference evidence="10" key="1">
    <citation type="submission" date="2014-03" db="EMBL/GenBank/DDBJ databases">
        <authorList>
            <person name="Casaregola S."/>
        </authorList>
    </citation>
    <scope>NUCLEOTIDE SEQUENCE [LARGE SCALE GENOMIC DNA]</scope>
    <source>
        <strain evidence="10">CLIB 918</strain>
    </source>
</reference>
<keyword evidence="11" id="KW-1185">Reference proteome</keyword>
<evidence type="ECO:0000256" key="3">
    <source>
        <dbReference type="ARBA" id="ARBA00022448"/>
    </source>
</evidence>
<feature type="transmembrane region" description="Helical" evidence="9">
    <location>
        <begin position="253"/>
        <end position="273"/>
    </location>
</feature>
<feature type="transmembrane region" description="Helical" evidence="9">
    <location>
        <begin position="781"/>
        <end position="804"/>
    </location>
</feature>
<feature type="transmembrane region" description="Helical" evidence="9">
    <location>
        <begin position="354"/>
        <end position="372"/>
    </location>
</feature>
<evidence type="ECO:0000256" key="2">
    <source>
        <dbReference type="ARBA" id="ARBA00008807"/>
    </source>
</evidence>
<dbReference type="GO" id="GO:0035673">
    <property type="term" value="F:oligopeptide transmembrane transporter activity"/>
    <property type="evidence" value="ECO:0007669"/>
    <property type="project" value="InterPro"/>
</dbReference>
<gene>
    <name evidence="10" type="ORF">BN980_GECA01s04289g</name>
</gene>
<evidence type="ECO:0000313" key="10">
    <source>
        <dbReference type="EMBL" id="CDO51314.1"/>
    </source>
</evidence>
<dbReference type="InterPro" id="IPR004813">
    <property type="entry name" value="OPT"/>
</dbReference>
<feature type="transmembrane region" description="Helical" evidence="9">
    <location>
        <begin position="707"/>
        <end position="725"/>
    </location>
</feature>
<accession>A0A0J9X2N6</accession>
<comment type="subcellular location">
    <subcellularLocation>
        <location evidence="1">Membrane</location>
        <topology evidence="1">Multi-pass membrane protein</topology>
    </subcellularLocation>
</comment>
<feature type="transmembrane region" description="Helical" evidence="9">
    <location>
        <begin position="677"/>
        <end position="695"/>
    </location>
</feature>
<keyword evidence="7 9" id="KW-1133">Transmembrane helix</keyword>
<feature type="transmembrane region" description="Helical" evidence="9">
    <location>
        <begin position="465"/>
        <end position="484"/>
    </location>
</feature>
<dbReference type="GO" id="GO:0015031">
    <property type="term" value="P:protein transport"/>
    <property type="evidence" value="ECO:0007669"/>
    <property type="project" value="UniProtKB-KW"/>
</dbReference>
<dbReference type="Pfam" id="PF03169">
    <property type="entry name" value="OPT"/>
    <property type="match status" value="1"/>
</dbReference>
<keyword evidence="8 9" id="KW-0472">Membrane</keyword>
<feature type="transmembrane region" description="Helical" evidence="9">
    <location>
        <begin position="393"/>
        <end position="412"/>
    </location>
</feature>
<protein>
    <submittedName>
        <fullName evidence="10">Similar to Saccharomyces cerevisiae YPR194C OPT2 Oligopeptide transporter</fullName>
    </submittedName>
</protein>
<dbReference type="EMBL" id="CCBN010000001">
    <property type="protein sequence ID" value="CDO51314.1"/>
    <property type="molecule type" value="Genomic_DNA"/>
</dbReference>
<dbReference type="OrthoDB" id="9986677at2759"/>
<keyword evidence="5" id="KW-0571">Peptide transport</keyword>
<dbReference type="NCBIfam" id="TIGR00727">
    <property type="entry name" value="ISP4_OPT"/>
    <property type="match status" value="1"/>
</dbReference>
<dbReference type="InterPro" id="IPR004648">
    <property type="entry name" value="Oligpept_transpt"/>
</dbReference>
<evidence type="ECO:0000313" key="11">
    <source>
        <dbReference type="Proteomes" id="UP000242525"/>
    </source>
</evidence>
<feature type="transmembrane region" description="Helical" evidence="9">
    <location>
        <begin position="217"/>
        <end position="238"/>
    </location>
</feature>
<feature type="transmembrane region" description="Helical" evidence="9">
    <location>
        <begin position="529"/>
        <end position="550"/>
    </location>
</feature>
<organism evidence="10 11">
    <name type="scientific">Geotrichum candidum</name>
    <name type="common">Oospora lactis</name>
    <name type="synonym">Dipodascus geotrichum</name>
    <dbReference type="NCBI Taxonomy" id="1173061"/>
    <lineage>
        <taxon>Eukaryota</taxon>
        <taxon>Fungi</taxon>
        <taxon>Dikarya</taxon>
        <taxon>Ascomycota</taxon>
        <taxon>Saccharomycotina</taxon>
        <taxon>Dipodascomycetes</taxon>
        <taxon>Dipodascales</taxon>
        <taxon>Dipodascaceae</taxon>
        <taxon>Geotrichum</taxon>
    </lineage>
</organism>
<dbReference type="GO" id="GO:0016020">
    <property type="term" value="C:membrane"/>
    <property type="evidence" value="ECO:0007669"/>
    <property type="project" value="UniProtKB-SubCell"/>
</dbReference>
<dbReference type="Proteomes" id="UP000242525">
    <property type="component" value="Unassembled WGS sequence"/>
</dbReference>
<evidence type="ECO:0000256" key="4">
    <source>
        <dbReference type="ARBA" id="ARBA00022692"/>
    </source>
</evidence>
<feature type="transmembrane region" description="Helical" evidence="9">
    <location>
        <begin position="316"/>
        <end position="334"/>
    </location>
</feature>
<evidence type="ECO:0000256" key="8">
    <source>
        <dbReference type="ARBA" id="ARBA00023136"/>
    </source>
</evidence>
<evidence type="ECO:0000256" key="5">
    <source>
        <dbReference type="ARBA" id="ARBA00022856"/>
    </source>
</evidence>
<comment type="similarity">
    <text evidence="2">Belongs to the oligopeptide OPT transporter family.</text>
</comment>
<keyword evidence="6" id="KW-0653">Protein transport</keyword>
<feature type="transmembrane region" description="Helical" evidence="9">
    <location>
        <begin position="556"/>
        <end position="577"/>
    </location>
</feature>
<evidence type="ECO:0000256" key="6">
    <source>
        <dbReference type="ARBA" id="ARBA00022927"/>
    </source>
</evidence>
<keyword evidence="4 9" id="KW-0812">Transmembrane</keyword>
<proteinExistence type="inferred from homology"/>
<evidence type="ECO:0000256" key="7">
    <source>
        <dbReference type="ARBA" id="ARBA00022989"/>
    </source>
</evidence>
<evidence type="ECO:0000256" key="9">
    <source>
        <dbReference type="SAM" id="Phobius"/>
    </source>
</evidence>
<comment type="caution">
    <text evidence="10">The sequence shown here is derived from an EMBL/GenBank/DDBJ whole genome shotgun (WGS) entry which is preliminary data.</text>
</comment>
<dbReference type="NCBIfam" id="TIGR00728">
    <property type="entry name" value="OPT_sfam"/>
    <property type="match status" value="1"/>
</dbReference>
<name>A0A0J9X2N6_GEOCN</name>